<evidence type="ECO:0000313" key="2">
    <source>
        <dbReference type="Proteomes" id="UP000805704"/>
    </source>
</evidence>
<proteinExistence type="predicted"/>
<protein>
    <submittedName>
        <fullName evidence="1">Inhibin beta B chain</fullName>
    </submittedName>
</protein>
<reference evidence="1" key="1">
    <citation type="submission" date="2020-04" db="EMBL/GenBank/DDBJ databases">
        <title>A chromosome-scale assembly and high-density genetic map of the yellow drum (Nibea albiflora) genome.</title>
        <authorList>
            <person name="Xu D."/>
            <person name="Zhang W."/>
            <person name="Chen R."/>
            <person name="Tan P."/>
            <person name="Wang L."/>
            <person name="Song H."/>
            <person name="Tian L."/>
            <person name="Zhu Q."/>
            <person name="Wang B."/>
        </authorList>
    </citation>
    <scope>NUCLEOTIDE SEQUENCE</scope>
    <source>
        <strain evidence="1">ZJHYS-2018</strain>
    </source>
</reference>
<keyword evidence="2" id="KW-1185">Reference proteome</keyword>
<evidence type="ECO:0000313" key="1">
    <source>
        <dbReference type="EMBL" id="KAG8004396.1"/>
    </source>
</evidence>
<gene>
    <name evidence="1" type="primary">INHBB</name>
    <name evidence="1" type="ORF">GBF38_008575</name>
</gene>
<name>A0ACB7ERC5_NIBAL</name>
<comment type="caution">
    <text evidence="1">The sequence shown here is derived from an EMBL/GenBank/DDBJ whole genome shotgun (WGS) entry which is preliminary data.</text>
</comment>
<organism evidence="1 2">
    <name type="scientific">Nibea albiflora</name>
    <name type="common">Yellow drum</name>
    <name type="synonym">Corvina albiflora</name>
    <dbReference type="NCBI Taxonomy" id="240163"/>
    <lineage>
        <taxon>Eukaryota</taxon>
        <taxon>Metazoa</taxon>
        <taxon>Chordata</taxon>
        <taxon>Craniata</taxon>
        <taxon>Vertebrata</taxon>
        <taxon>Euteleostomi</taxon>
        <taxon>Actinopterygii</taxon>
        <taxon>Neopterygii</taxon>
        <taxon>Teleostei</taxon>
        <taxon>Neoteleostei</taxon>
        <taxon>Acanthomorphata</taxon>
        <taxon>Eupercaria</taxon>
        <taxon>Sciaenidae</taxon>
        <taxon>Nibea</taxon>
    </lineage>
</organism>
<accession>A0ACB7ERC5</accession>
<dbReference type="EMBL" id="CM024812">
    <property type="protein sequence ID" value="KAG8004396.1"/>
    <property type="molecule type" value="Genomic_DNA"/>
</dbReference>
<feature type="non-terminal residue" evidence="1">
    <location>
        <position position="1"/>
    </location>
</feature>
<dbReference type="Proteomes" id="UP000805704">
    <property type="component" value="Chromosome 24"/>
</dbReference>
<sequence length="133" mass="14150">GSGADPAMMAEVDCNSNSLNAELEVRSCRSWSGNWSGRMSSCGPGERLLRRPACGRLIAPAYGGFCLSSPLPSLLCPPSLGRSRPRRSLSIIFPPAQRRGRGECGCGEAEDGSEPSVLDELEVLDLNSLSLLR</sequence>